<dbReference type="OrthoDB" id="1306371at2759"/>
<evidence type="ECO:0000313" key="2">
    <source>
        <dbReference type="EMBL" id="PQQ19720.1"/>
    </source>
</evidence>
<keyword evidence="3" id="KW-1185">Reference proteome</keyword>
<feature type="compositionally biased region" description="Basic and acidic residues" evidence="1">
    <location>
        <begin position="18"/>
        <end position="28"/>
    </location>
</feature>
<comment type="caution">
    <text evidence="2">The sequence shown here is derived from an EMBL/GenBank/DDBJ whole genome shotgun (WGS) entry which is preliminary data.</text>
</comment>
<dbReference type="PANTHER" id="PTHR35274:SF2">
    <property type="entry name" value="E6-LIKE PROTEIN"/>
    <property type="match status" value="1"/>
</dbReference>
<accession>A0A314ZLZ1</accession>
<feature type="compositionally biased region" description="Polar residues" evidence="1">
    <location>
        <begin position="53"/>
        <end position="75"/>
    </location>
</feature>
<evidence type="ECO:0008006" key="4">
    <source>
        <dbReference type="Google" id="ProtNLM"/>
    </source>
</evidence>
<evidence type="ECO:0000256" key="1">
    <source>
        <dbReference type="SAM" id="MobiDB-lite"/>
    </source>
</evidence>
<protein>
    <recommendedName>
        <fullName evidence="4">Protein E6</fullName>
    </recommendedName>
</protein>
<dbReference type="STRING" id="2094558.A0A314ZLZ1"/>
<proteinExistence type="predicted"/>
<evidence type="ECO:0000313" key="3">
    <source>
        <dbReference type="Proteomes" id="UP000250321"/>
    </source>
</evidence>
<dbReference type="EMBL" id="PJQY01000059">
    <property type="protein sequence ID" value="PQQ19720.1"/>
    <property type="molecule type" value="Genomic_DNA"/>
</dbReference>
<feature type="region of interest" description="Disordered" evidence="1">
    <location>
        <begin position="18"/>
        <end position="75"/>
    </location>
</feature>
<feature type="compositionally biased region" description="Low complexity" evidence="1">
    <location>
        <begin position="38"/>
        <end position="52"/>
    </location>
</feature>
<gene>
    <name evidence="2" type="ORF">Pyn_30441</name>
</gene>
<dbReference type="InterPro" id="IPR040290">
    <property type="entry name" value="Prot_E6-like"/>
</dbReference>
<dbReference type="Proteomes" id="UP000250321">
    <property type="component" value="Unassembled WGS sequence"/>
</dbReference>
<dbReference type="AlphaFoldDB" id="A0A314ZLZ1"/>
<dbReference type="PANTHER" id="PTHR35274">
    <property type="entry name" value="E6-LIKE PROTEIN"/>
    <property type="match status" value="1"/>
</dbReference>
<name>A0A314ZLZ1_PRUYE</name>
<reference evidence="2 3" key="1">
    <citation type="submission" date="2018-02" db="EMBL/GenBank/DDBJ databases">
        <title>Draft genome of wild Prunus yedoensis var. nudiflora.</title>
        <authorList>
            <person name="Baek S."/>
            <person name="Kim J.-H."/>
            <person name="Choi K."/>
            <person name="Kim G.-B."/>
            <person name="Cho A."/>
            <person name="Jang H."/>
            <person name="Shin C.-H."/>
            <person name="Yu H.-J."/>
            <person name="Mun J.-H."/>
        </authorList>
    </citation>
    <scope>NUCLEOTIDE SEQUENCE [LARGE SCALE GENOMIC DNA]</scope>
    <source>
        <strain evidence="3">cv. Jeju island</strain>
        <tissue evidence="2">Leaf</tissue>
    </source>
</reference>
<sequence>MVHNSPPTTTTCHIQLSEKEQQHTDKYPETYSTQYRPNKNNFYYNGNNFESNPSDTRLTQSSYTTPTNYQSNNYNVEKQGMSDTRFLENGKYYYDASSENNYNQNQYENSRVVDSRNWYNNRAMATTM</sequence>
<organism evidence="2 3">
    <name type="scientific">Prunus yedoensis var. nudiflora</name>
    <dbReference type="NCBI Taxonomy" id="2094558"/>
    <lineage>
        <taxon>Eukaryota</taxon>
        <taxon>Viridiplantae</taxon>
        <taxon>Streptophyta</taxon>
        <taxon>Embryophyta</taxon>
        <taxon>Tracheophyta</taxon>
        <taxon>Spermatophyta</taxon>
        <taxon>Magnoliopsida</taxon>
        <taxon>eudicotyledons</taxon>
        <taxon>Gunneridae</taxon>
        <taxon>Pentapetalae</taxon>
        <taxon>rosids</taxon>
        <taxon>fabids</taxon>
        <taxon>Rosales</taxon>
        <taxon>Rosaceae</taxon>
        <taxon>Amygdaloideae</taxon>
        <taxon>Amygdaleae</taxon>
        <taxon>Prunus</taxon>
    </lineage>
</organism>